<proteinExistence type="predicted"/>
<evidence type="ECO:0000313" key="3">
    <source>
        <dbReference type="EMBL" id="KDN46816.1"/>
    </source>
</evidence>
<keyword evidence="4" id="KW-1185">Reference proteome</keyword>
<dbReference type="HOGENOM" id="CLU_072379_0_0_1"/>
<evidence type="ECO:0000256" key="1">
    <source>
        <dbReference type="SAM" id="MobiDB-lite"/>
    </source>
</evidence>
<dbReference type="OrthoDB" id="283424at2759"/>
<dbReference type="PANTHER" id="PTHR13490:SF0">
    <property type="entry name" value="SMALL RIBOSOMAL SUBUNIT PROTEIN MS35"/>
    <property type="match status" value="1"/>
</dbReference>
<dbReference type="RefSeq" id="XP_013243682.1">
    <property type="nucleotide sequence ID" value="XM_013388228.1"/>
</dbReference>
<feature type="domain" description="Small ribosomal subunit protein mS35 mitochondrial conserved" evidence="2">
    <location>
        <begin position="128"/>
        <end position="306"/>
    </location>
</feature>
<protein>
    <recommendedName>
        <fullName evidence="2">Small ribosomal subunit protein mS35 mitochondrial conserved domain-containing protein</fullName>
    </recommendedName>
</protein>
<dbReference type="InParanoid" id="A0A066VZB3"/>
<evidence type="ECO:0000313" key="4">
    <source>
        <dbReference type="Proteomes" id="UP000027361"/>
    </source>
</evidence>
<feature type="region of interest" description="Disordered" evidence="1">
    <location>
        <begin position="33"/>
        <end position="80"/>
    </location>
</feature>
<accession>A0A066VZB3</accession>
<feature type="compositionally biased region" description="Low complexity" evidence="1">
    <location>
        <begin position="33"/>
        <end position="53"/>
    </location>
</feature>
<dbReference type="InterPro" id="IPR019349">
    <property type="entry name" value="Ribosomal_mS35_mit"/>
</dbReference>
<sequence length="317" mass="35478">MAASTTTLRQLAARGGSNSGIAACSLCLASSSRASAPASSPSSPLLASSPSSLFSGRRTPFSTSSIAHAKPRRARQSDDPLALKNMGKFQFDDVPVLGHEALKYNREMLKYARVGEWEVPKLKEFTKPYTPPSESSILRFRFQHYQGEPHPVARKVVLDVSIPSLFASGALQSKQARRKFLLLAGERWDPTKDVRVVQLGDKSIGEEQQRRAADGRQHEKYPLADEEEVLERGQGSLKISCETFPNERQNMKWCSDVLDKMIFHANREPFFANVPLYSRSEEMREHKRKGFARRRAASIRDFPQEWLNTSPPASSEG</sequence>
<dbReference type="AlphaFoldDB" id="A0A066VZB3"/>
<dbReference type="GO" id="GO:0032543">
    <property type="term" value="P:mitochondrial translation"/>
    <property type="evidence" value="ECO:0007669"/>
    <property type="project" value="InterPro"/>
</dbReference>
<dbReference type="GO" id="GO:0005763">
    <property type="term" value="C:mitochondrial small ribosomal subunit"/>
    <property type="evidence" value="ECO:0007669"/>
    <property type="project" value="TreeGrafter"/>
</dbReference>
<dbReference type="STRING" id="1037660.A0A066VZB3"/>
<name>A0A066VZB3_TILAU</name>
<dbReference type="PANTHER" id="PTHR13490">
    <property type="entry name" value="MITOCHONDRIAL 28S RIBOSOMAL PROTEIN S28"/>
    <property type="match status" value="1"/>
</dbReference>
<dbReference type="InterPro" id="IPR039848">
    <property type="entry name" value="Ribosomal_mS35_mt"/>
</dbReference>
<evidence type="ECO:0000259" key="2">
    <source>
        <dbReference type="Pfam" id="PF10213"/>
    </source>
</evidence>
<dbReference type="GeneID" id="25264322"/>
<dbReference type="OMA" id="FHANREP"/>
<dbReference type="GO" id="GO:0003735">
    <property type="term" value="F:structural constituent of ribosome"/>
    <property type="evidence" value="ECO:0007669"/>
    <property type="project" value="InterPro"/>
</dbReference>
<dbReference type="Proteomes" id="UP000027361">
    <property type="component" value="Unassembled WGS sequence"/>
</dbReference>
<dbReference type="Pfam" id="PF10213">
    <property type="entry name" value="MRP-S28"/>
    <property type="match status" value="1"/>
</dbReference>
<dbReference type="EMBL" id="JMSN01000033">
    <property type="protein sequence ID" value="KDN46816.1"/>
    <property type="molecule type" value="Genomic_DNA"/>
</dbReference>
<reference evidence="3 4" key="1">
    <citation type="submission" date="2014-05" db="EMBL/GenBank/DDBJ databases">
        <title>Draft genome sequence of a rare smut relative, Tilletiaria anomala UBC 951.</title>
        <authorList>
            <consortium name="DOE Joint Genome Institute"/>
            <person name="Toome M."/>
            <person name="Kuo A."/>
            <person name="Henrissat B."/>
            <person name="Lipzen A."/>
            <person name="Tritt A."/>
            <person name="Yoshinaga Y."/>
            <person name="Zane M."/>
            <person name="Barry K."/>
            <person name="Grigoriev I.V."/>
            <person name="Spatafora J.W."/>
            <person name="Aimea M.C."/>
        </authorList>
    </citation>
    <scope>NUCLEOTIDE SEQUENCE [LARGE SCALE GENOMIC DNA]</scope>
    <source>
        <strain evidence="3 4">UBC 951</strain>
    </source>
</reference>
<organism evidence="3 4">
    <name type="scientific">Tilletiaria anomala (strain ATCC 24038 / CBS 436.72 / UBC 951)</name>
    <dbReference type="NCBI Taxonomy" id="1037660"/>
    <lineage>
        <taxon>Eukaryota</taxon>
        <taxon>Fungi</taxon>
        <taxon>Dikarya</taxon>
        <taxon>Basidiomycota</taxon>
        <taxon>Ustilaginomycotina</taxon>
        <taxon>Exobasidiomycetes</taxon>
        <taxon>Georgefischeriales</taxon>
        <taxon>Tilletiariaceae</taxon>
        <taxon>Tilletiaria</taxon>
    </lineage>
</organism>
<comment type="caution">
    <text evidence="3">The sequence shown here is derived from an EMBL/GenBank/DDBJ whole genome shotgun (WGS) entry which is preliminary data.</text>
</comment>
<gene>
    <name evidence="3" type="ORF">K437DRAFT_256091</name>
</gene>